<name>A0A9W6RD31_9ACTN</name>
<gene>
    <name evidence="2" type="ORF">Airi01_020530</name>
</gene>
<sequence>MPERTDSGEPLPSTGDPDPGTGDPAGGAMTRLSKPMIATAATMGIVLAGLPLLLSRLADDPPRPPARARRVAAGYTQPDISGGFVPGTDPRTAGGAGPRLRPTTPDRTPSPQPTDGPGGGSPGPSTSPSARPSDTSNGGGQSPSGRNTGQGTGGSGVRPLARSAAHATYDAVSGPRCTGRGTGFHHYNWYGDGDVGWHDHTTGGWAGNGCQSVYQSVPMSGSSGKDNGNSVVWTFSTGPVSHGTCRVSAYIPRDTDVVAVGGDPTYYTVQNQFSRGKGTVGSFTITQVAHRGQWVSAGSYQVSGGRFAVMLHSRGKRTRPNAHHAAAPIRATCTES</sequence>
<dbReference type="Proteomes" id="UP001165135">
    <property type="component" value="Unassembled WGS sequence"/>
</dbReference>
<feature type="region of interest" description="Disordered" evidence="1">
    <location>
        <begin position="56"/>
        <end position="176"/>
    </location>
</feature>
<feature type="compositionally biased region" description="Low complexity" evidence="1">
    <location>
        <begin position="14"/>
        <end position="28"/>
    </location>
</feature>
<protein>
    <recommendedName>
        <fullName evidence="4">Adhesin</fullName>
    </recommendedName>
</protein>
<organism evidence="2 3">
    <name type="scientific">Actinoallomurus iriomotensis</name>
    <dbReference type="NCBI Taxonomy" id="478107"/>
    <lineage>
        <taxon>Bacteria</taxon>
        <taxon>Bacillati</taxon>
        <taxon>Actinomycetota</taxon>
        <taxon>Actinomycetes</taxon>
        <taxon>Streptosporangiales</taxon>
        <taxon>Thermomonosporaceae</taxon>
        <taxon>Actinoallomurus</taxon>
    </lineage>
</organism>
<evidence type="ECO:0008006" key="4">
    <source>
        <dbReference type="Google" id="ProtNLM"/>
    </source>
</evidence>
<evidence type="ECO:0000256" key="1">
    <source>
        <dbReference type="SAM" id="MobiDB-lite"/>
    </source>
</evidence>
<accession>A0A9W6RD31</accession>
<evidence type="ECO:0000313" key="3">
    <source>
        <dbReference type="Proteomes" id="UP001165135"/>
    </source>
</evidence>
<dbReference type="RefSeq" id="WP_285619323.1">
    <property type="nucleotide sequence ID" value="NZ_BSTJ01000002.1"/>
</dbReference>
<reference evidence="2" key="1">
    <citation type="submission" date="2023-03" db="EMBL/GenBank/DDBJ databases">
        <title>Actinoallomurus iriomotensis NBRC 103681.</title>
        <authorList>
            <person name="Ichikawa N."/>
            <person name="Sato H."/>
            <person name="Tonouchi N."/>
        </authorList>
    </citation>
    <scope>NUCLEOTIDE SEQUENCE</scope>
    <source>
        <strain evidence="2">NBRC 103681</strain>
    </source>
</reference>
<proteinExistence type="predicted"/>
<feature type="region of interest" description="Disordered" evidence="1">
    <location>
        <begin position="1"/>
        <end position="32"/>
    </location>
</feature>
<comment type="caution">
    <text evidence="2">The sequence shown here is derived from an EMBL/GenBank/DDBJ whole genome shotgun (WGS) entry which is preliminary data.</text>
</comment>
<dbReference type="AlphaFoldDB" id="A0A9W6RD31"/>
<feature type="compositionally biased region" description="Gly residues" evidence="1">
    <location>
        <begin position="137"/>
        <end position="156"/>
    </location>
</feature>
<feature type="region of interest" description="Disordered" evidence="1">
    <location>
        <begin position="315"/>
        <end position="336"/>
    </location>
</feature>
<dbReference type="EMBL" id="BSTJ01000002">
    <property type="protein sequence ID" value="GLY73786.1"/>
    <property type="molecule type" value="Genomic_DNA"/>
</dbReference>
<feature type="compositionally biased region" description="Low complexity" evidence="1">
    <location>
        <begin position="98"/>
        <end position="107"/>
    </location>
</feature>
<evidence type="ECO:0000313" key="2">
    <source>
        <dbReference type="EMBL" id="GLY73786.1"/>
    </source>
</evidence>